<evidence type="ECO:0000256" key="1">
    <source>
        <dbReference type="SAM" id="Phobius"/>
    </source>
</evidence>
<name>A0AAW7X7A2_9GAMM</name>
<dbReference type="AlphaFoldDB" id="A0AAW7X7A2"/>
<keyword evidence="1" id="KW-0472">Membrane</keyword>
<keyword evidence="1" id="KW-1133">Transmembrane helix</keyword>
<gene>
    <name evidence="2" type="ORF">Q4521_14730</name>
</gene>
<comment type="caution">
    <text evidence="2">The sequence shown here is derived from an EMBL/GenBank/DDBJ whole genome shotgun (WGS) entry which is preliminary data.</text>
</comment>
<evidence type="ECO:0000313" key="3">
    <source>
        <dbReference type="Proteomes" id="UP001169760"/>
    </source>
</evidence>
<organism evidence="2 3">
    <name type="scientific">Saccharophagus degradans</name>
    <dbReference type="NCBI Taxonomy" id="86304"/>
    <lineage>
        <taxon>Bacteria</taxon>
        <taxon>Pseudomonadati</taxon>
        <taxon>Pseudomonadota</taxon>
        <taxon>Gammaproteobacteria</taxon>
        <taxon>Cellvibrionales</taxon>
        <taxon>Cellvibrionaceae</taxon>
        <taxon>Saccharophagus</taxon>
    </lineage>
</organism>
<dbReference type="RefSeq" id="WP_011470344.1">
    <property type="nucleotide sequence ID" value="NZ_JAHKPP010000040.1"/>
</dbReference>
<evidence type="ECO:0000313" key="2">
    <source>
        <dbReference type="EMBL" id="MDO6423735.1"/>
    </source>
</evidence>
<keyword evidence="1" id="KW-0812">Transmembrane</keyword>
<feature type="transmembrane region" description="Helical" evidence="1">
    <location>
        <begin position="86"/>
        <end position="119"/>
    </location>
</feature>
<dbReference type="GeneID" id="98615471"/>
<dbReference type="EMBL" id="JAUOPB010000011">
    <property type="protein sequence ID" value="MDO6423735.1"/>
    <property type="molecule type" value="Genomic_DNA"/>
</dbReference>
<accession>A0AAW7X7A2</accession>
<dbReference type="InterPro" id="IPR032531">
    <property type="entry name" value="DUF4956"/>
</dbReference>
<proteinExistence type="predicted"/>
<dbReference type="Pfam" id="PF16316">
    <property type="entry name" value="DUF4956"/>
    <property type="match status" value="1"/>
</dbReference>
<reference evidence="2" key="1">
    <citation type="submission" date="2023-07" db="EMBL/GenBank/DDBJ databases">
        <title>Genome content predicts the carbon catabolic preferences of heterotrophic bacteria.</title>
        <authorList>
            <person name="Gralka M."/>
        </authorList>
    </citation>
    <scope>NUCLEOTIDE SEQUENCE</scope>
    <source>
        <strain evidence="2">I3M17_2</strain>
    </source>
</reference>
<dbReference type="Proteomes" id="UP001169760">
    <property type="component" value="Unassembled WGS sequence"/>
</dbReference>
<sequence length="188" mass="21478">MFVQEFIIRYAIFLIAALIMLRGVYFRNTPNREVFLGIFMFGNGVFLITYLLHSVEMSMGFAFGLFAVFSMLRYRTEALTVRDMTYLFTAIVMSLMCSVAEINFFEISALCGVIILLTALSETQVFAPTITERRISYDRIDNIQPENRAQLLAEVRKRTGMNIVKIELGKVDFLNDSVQLVVFCAEEG</sequence>
<feature type="transmembrane region" description="Helical" evidence="1">
    <location>
        <begin position="6"/>
        <end position="25"/>
    </location>
</feature>
<protein>
    <submittedName>
        <fullName evidence="2">DUF4956 domain-containing protein</fullName>
    </submittedName>
</protein>